<dbReference type="Gene3D" id="3.30.230.80">
    <property type="match status" value="1"/>
</dbReference>
<reference evidence="13 14" key="5">
    <citation type="journal article" date="2011" name="ISME J.">
        <title>Dual transcriptional profiling of a bacterial/fungal confrontation: Collimonas fungivorans versus Aspergillus niger.</title>
        <authorList>
            <person name="Mela F."/>
            <person name="Fritsche K."/>
            <person name="de Boer W."/>
            <person name="van Veen J.A."/>
            <person name="de Graaff L.H."/>
            <person name="van den Berg M."/>
            <person name="Leveau J.H."/>
        </authorList>
    </citation>
    <scope>NUCLEOTIDE SEQUENCE [LARGE SCALE GENOMIC DNA]</scope>
    <source>
        <strain evidence="13 14">Ter331</strain>
    </source>
</reference>
<dbReference type="SUPFAM" id="SSF54211">
    <property type="entry name" value="Ribosomal protein S5 domain 2-like"/>
    <property type="match status" value="1"/>
</dbReference>
<reference evidence="13 14" key="3">
    <citation type="journal article" date="2008" name="FEMS Microbiol. Ecol.">
        <title>Identification and characterization of genes underlying chitinolysis in Collimonas fungivorans Ter331.</title>
        <authorList>
            <person name="Fritsche K."/>
            <person name="de Boer W."/>
            <person name="Gerards S."/>
            <person name="van den Berg M."/>
            <person name="van Veen J.A."/>
            <person name="Leveau J.H."/>
        </authorList>
    </citation>
    <scope>NUCLEOTIDE SEQUENCE [LARGE SCALE GENOMIC DNA]</scope>
    <source>
        <strain evidence="13 14">Ter331</strain>
    </source>
</reference>
<dbReference type="NCBIfam" id="NF003555">
    <property type="entry name" value="PRK05218.1"/>
    <property type="match status" value="1"/>
</dbReference>
<evidence type="ECO:0000256" key="8">
    <source>
        <dbReference type="ARBA" id="ARBA00058590"/>
    </source>
</evidence>
<dbReference type="PIRSF" id="PIRSF002583">
    <property type="entry name" value="Hsp90"/>
    <property type="match status" value="1"/>
</dbReference>
<gene>
    <name evidence="10 13" type="primary">htpG</name>
    <name evidence="13" type="ordered locus">CFU_2544</name>
</gene>
<evidence type="ECO:0000256" key="1">
    <source>
        <dbReference type="ARBA" id="ARBA00004496"/>
    </source>
</evidence>
<dbReference type="GO" id="GO:0051082">
    <property type="term" value="F:unfolded protein binding"/>
    <property type="evidence" value="ECO:0007669"/>
    <property type="project" value="UniProtKB-UniRule"/>
</dbReference>
<dbReference type="Pfam" id="PF13589">
    <property type="entry name" value="HATPase_c_3"/>
    <property type="match status" value="1"/>
</dbReference>
<feature type="domain" description="Histidine kinase/HSP90-like ATPase" evidence="12">
    <location>
        <begin position="53"/>
        <end position="210"/>
    </location>
</feature>
<feature type="region of interest" description="A; substrate-binding" evidence="10">
    <location>
        <begin position="1"/>
        <end position="366"/>
    </location>
</feature>
<dbReference type="CDD" id="cd16927">
    <property type="entry name" value="HATPase_Hsp90-like"/>
    <property type="match status" value="1"/>
</dbReference>
<evidence type="ECO:0000256" key="5">
    <source>
        <dbReference type="ARBA" id="ARBA00022840"/>
    </source>
</evidence>
<dbReference type="Gene3D" id="1.20.120.790">
    <property type="entry name" value="Heat shock protein 90, C-terminal domain"/>
    <property type="match status" value="1"/>
</dbReference>
<evidence type="ECO:0000256" key="4">
    <source>
        <dbReference type="ARBA" id="ARBA00022741"/>
    </source>
</evidence>
<feature type="region of interest" description="C" evidence="10">
    <location>
        <begin position="592"/>
        <end position="665"/>
    </location>
</feature>
<evidence type="ECO:0000313" key="14">
    <source>
        <dbReference type="Proteomes" id="UP000008392"/>
    </source>
</evidence>
<feature type="binding site" evidence="11">
    <location>
        <position position="366"/>
    </location>
    <ligand>
        <name>ATP</name>
        <dbReference type="ChEBI" id="CHEBI:30616"/>
    </ligand>
</feature>
<dbReference type="PROSITE" id="PS00298">
    <property type="entry name" value="HSP90"/>
    <property type="match status" value="1"/>
</dbReference>
<feature type="binding site" evidence="11">
    <location>
        <begin position="126"/>
        <end position="127"/>
    </location>
    <ligand>
        <name>ATP</name>
        <dbReference type="ChEBI" id="CHEBI:30616"/>
    </ligand>
</feature>
<evidence type="ECO:0000256" key="10">
    <source>
        <dbReference type="HAMAP-Rule" id="MF_00505"/>
    </source>
</evidence>
<evidence type="ECO:0000256" key="2">
    <source>
        <dbReference type="ARBA" id="ARBA00008239"/>
    </source>
</evidence>
<evidence type="ECO:0000256" key="7">
    <source>
        <dbReference type="ARBA" id="ARBA00023186"/>
    </source>
</evidence>
<dbReference type="InterPro" id="IPR020568">
    <property type="entry name" value="Ribosomal_Su5_D2-typ_SF"/>
</dbReference>
<keyword evidence="3 10" id="KW-0963">Cytoplasm</keyword>
<evidence type="ECO:0000256" key="6">
    <source>
        <dbReference type="ARBA" id="ARBA00023016"/>
    </source>
</evidence>
<dbReference type="FunFam" id="3.30.565.10:FF:000009">
    <property type="entry name" value="Molecular chaperone HtpG"/>
    <property type="match status" value="1"/>
</dbReference>
<keyword evidence="5 10" id="KW-0067">ATP-binding</keyword>
<feature type="binding site" evidence="11">
    <location>
        <position position="125"/>
    </location>
    <ligand>
        <name>ATP</name>
        <dbReference type="ChEBI" id="CHEBI:30616"/>
    </ligand>
</feature>
<feature type="binding site" evidence="11">
    <location>
        <position position="60"/>
    </location>
    <ligand>
        <name>ATP</name>
        <dbReference type="ChEBI" id="CHEBI:30616"/>
    </ligand>
</feature>
<dbReference type="KEGG" id="cfu:CFU_2544"/>
<reference evidence="13 14" key="2">
    <citation type="journal article" date="2006" name="J. Microbiol. Methods">
        <title>Genomic flank-sequencing of plasposon insertion sites for rapid identification of functional genes.</title>
        <authorList>
            <person name="Leveau J.H."/>
            <person name="Gerards S."/>
            <person name="Fritsche K."/>
            <person name="Zondag G."/>
            <person name="van Veen J.A."/>
        </authorList>
    </citation>
    <scope>NUCLEOTIDE SEQUENCE [LARGE SCALE GENOMIC DNA]</scope>
    <source>
        <strain evidence="13 14">Ter331</strain>
    </source>
</reference>
<accession>G0A9A9</accession>
<dbReference type="Gene3D" id="3.30.565.10">
    <property type="entry name" value="Histidine kinase-like ATPase, C-terminal domain"/>
    <property type="match status" value="1"/>
</dbReference>
<evidence type="ECO:0000313" key="13">
    <source>
        <dbReference type="EMBL" id="AEK62371.1"/>
    </source>
</evidence>
<dbReference type="InterPro" id="IPR036890">
    <property type="entry name" value="HATPase_C_sf"/>
</dbReference>
<keyword evidence="14" id="KW-1185">Reference proteome</keyword>
<keyword evidence="7 10" id="KW-0143">Chaperone</keyword>
<dbReference type="GO" id="GO:0016887">
    <property type="term" value="F:ATP hydrolysis activity"/>
    <property type="evidence" value="ECO:0007669"/>
    <property type="project" value="InterPro"/>
</dbReference>
<evidence type="ECO:0000256" key="11">
    <source>
        <dbReference type="PIRSR" id="PIRSR002583-1"/>
    </source>
</evidence>
<dbReference type="GO" id="GO:0005737">
    <property type="term" value="C:cytoplasm"/>
    <property type="evidence" value="ECO:0007669"/>
    <property type="project" value="UniProtKB-SubCell"/>
</dbReference>
<dbReference type="InterPro" id="IPR019805">
    <property type="entry name" value="Heat_shock_protein_90_CS"/>
</dbReference>
<dbReference type="EMBL" id="CP002745">
    <property type="protein sequence ID" value="AEK62371.1"/>
    <property type="molecule type" value="Genomic_DNA"/>
</dbReference>
<comment type="subcellular location">
    <subcellularLocation>
        <location evidence="1 10">Cytoplasm</location>
    </subcellularLocation>
</comment>
<dbReference type="HAMAP" id="MF_00505">
    <property type="entry name" value="HSP90"/>
    <property type="match status" value="1"/>
</dbReference>
<keyword evidence="6 10" id="KW-0346">Stress response</keyword>
<comment type="function">
    <text evidence="8 10">Molecular chaperone. Has ATPase activity.</text>
</comment>
<evidence type="ECO:0000256" key="3">
    <source>
        <dbReference type="ARBA" id="ARBA00022490"/>
    </source>
</evidence>
<dbReference type="Proteomes" id="UP000008392">
    <property type="component" value="Chromosome"/>
</dbReference>
<dbReference type="InterPro" id="IPR001404">
    <property type="entry name" value="Hsp90_fam"/>
</dbReference>
<dbReference type="Pfam" id="PF00183">
    <property type="entry name" value="HSP90"/>
    <property type="match status" value="1"/>
</dbReference>
<feature type="binding site" evidence="11">
    <location>
        <position position="200"/>
    </location>
    <ligand>
        <name>ATP</name>
        <dbReference type="ChEBI" id="CHEBI:30616"/>
    </ligand>
</feature>
<keyword evidence="4 10" id="KW-0547">Nucleotide-binding</keyword>
<evidence type="ECO:0000256" key="9">
    <source>
        <dbReference type="ARBA" id="ARBA00070675"/>
    </source>
</evidence>
<dbReference type="STRING" id="1005048.CFU_2544"/>
<dbReference type="PRINTS" id="PR00775">
    <property type="entry name" value="HEATSHOCK90"/>
</dbReference>
<dbReference type="InterPro" id="IPR037196">
    <property type="entry name" value="HSP90_C"/>
</dbReference>
<dbReference type="HOGENOM" id="CLU_006684_3_0_4"/>
<dbReference type="PANTHER" id="PTHR11528">
    <property type="entry name" value="HEAT SHOCK PROTEIN 90 FAMILY MEMBER"/>
    <property type="match status" value="1"/>
</dbReference>
<dbReference type="GO" id="GO:0005524">
    <property type="term" value="F:ATP binding"/>
    <property type="evidence" value="ECO:0007669"/>
    <property type="project" value="UniProtKB-UniRule"/>
</dbReference>
<dbReference type="SMART" id="SM00387">
    <property type="entry name" value="HATPase_c"/>
    <property type="match status" value="1"/>
</dbReference>
<evidence type="ECO:0000259" key="12">
    <source>
        <dbReference type="SMART" id="SM00387"/>
    </source>
</evidence>
<feature type="binding site" evidence="11">
    <location>
        <position position="64"/>
    </location>
    <ligand>
        <name>ATP</name>
        <dbReference type="ChEBI" id="CHEBI:30616"/>
    </ligand>
</feature>
<dbReference type="GO" id="GO:0140662">
    <property type="term" value="F:ATP-dependent protein folding chaperone"/>
    <property type="evidence" value="ECO:0007669"/>
    <property type="project" value="InterPro"/>
</dbReference>
<feature type="binding site" evidence="11">
    <location>
        <position position="111"/>
    </location>
    <ligand>
        <name>ATP</name>
        <dbReference type="ChEBI" id="CHEBI:30616"/>
    </ligand>
</feature>
<comment type="similarity">
    <text evidence="2 10">Belongs to the heat shock protein 90 family.</text>
</comment>
<dbReference type="Gene3D" id="3.40.50.11260">
    <property type="match status" value="1"/>
</dbReference>
<feature type="binding site" evidence="11">
    <location>
        <begin position="148"/>
        <end position="153"/>
    </location>
    <ligand>
        <name>ATP</name>
        <dbReference type="ChEBI" id="CHEBI:30616"/>
    </ligand>
</feature>
<dbReference type="SUPFAM" id="SSF55874">
    <property type="entry name" value="ATPase domain of HSP90 chaperone/DNA topoisomerase II/histidine kinase"/>
    <property type="match status" value="1"/>
</dbReference>
<dbReference type="AlphaFoldDB" id="G0A9A9"/>
<dbReference type="InterPro" id="IPR003594">
    <property type="entry name" value="HATPase_dom"/>
</dbReference>
<proteinExistence type="inferred from homology"/>
<reference evidence="14" key="6">
    <citation type="submission" date="2011-05" db="EMBL/GenBank/DDBJ databases">
        <title>Complete sequence of Collimonas fungivorans Ter331.</title>
        <authorList>
            <person name="Leveau J.H."/>
        </authorList>
    </citation>
    <scope>NUCLEOTIDE SEQUENCE [LARGE SCALE GENOMIC DNA]</scope>
    <source>
        <strain evidence="14">Ter331</strain>
    </source>
</reference>
<feature type="binding site" evidence="11">
    <location>
        <position position="106"/>
    </location>
    <ligand>
        <name>ATP</name>
        <dbReference type="ChEBI" id="CHEBI:30616"/>
    </ligand>
</feature>
<reference evidence="13 14" key="1">
    <citation type="journal article" date="2004" name="Environ. Microbiol.">
        <title>Phylogeny-function analysis of (meta)genomic libraries: screening for expression of ribosomal RNA genes by large-insert library fluorescent in situ hybridization (LIL-FISH).</title>
        <authorList>
            <person name="Leveau J.H."/>
            <person name="Gerards S."/>
            <person name="de Boer W."/>
            <person name="van Veen J.A."/>
        </authorList>
    </citation>
    <scope>NUCLEOTIDE SEQUENCE [LARGE SCALE GENOMIC DNA]</scope>
    <source>
        <strain evidence="13 14">Ter331</strain>
    </source>
</reference>
<comment type="caution">
    <text evidence="10">Lacks conserved residue(s) required for the propagation of feature annotation.</text>
</comment>
<name>G0A9A9_COLFT</name>
<dbReference type="SUPFAM" id="SSF110942">
    <property type="entry name" value="HSP90 C-terminal domain"/>
    <property type="match status" value="1"/>
</dbReference>
<sequence length="665" mass="74851">MKADQGRPPLSFLQYFLRLYTEETMAVSEKQTLGFQAEVKQLLQLMIHSLYSNKEIFLRELVSNASDAADKLRFEAINNGALFENDPELKIKVAFDKAARTITISDNGIGMSRDEAISHLGTIAKSGTKEFFSKLSGDQQKDAALIGQFGVGFYSAFIIADKITVDTRRAGASATEGVRWESEGAGDFSIEAIDKPSRGTDITLHLREGEDEYLSAWKLKSIIRKYSDHISLPIVMQKEEWDEEKKETVVKDEFETVNQASALWARNKSDITEEQYVEFYKHVSHDFEAPLTYTHNRVEGRSEYTQLLYVPSRAPFDLWDRNKRGGIKLYVKRVFIMDDAEQLMPVYLRFVKGVIDSSDLPLNVSREILQESRDVRVIREGSTKRVLGLLEELANSDDQAQKDKYASFWKEFGQVLKEGIGEDASNKERIAKLLRFASTSNADGNGSEAQTVSFADYIGRMKEGQDKIYYATGETFAAAKNSPHLEIFRKKGVEVLLLTDRVDEWMLSFLQDFEGKELASVAKGGLDLGTLEDEAEKKQHEETETQFKDLVEKMKGALADKAKDVRVTFRLTDSPACLVADENELSGNLLRMLKAAGQEAPDSKPILEINPDHPLVQRLKYEEAKFGDWSHILFDQALLAEGGALADPAGFVKRLNEMLLGMTGK</sequence>
<reference evidence="13 14" key="4">
    <citation type="journal article" date="2010" name="Environ. Microbiol.">
        <title>The bacterial genus Collimonas: mycophagy, weathering and other adaptive solutions to life in oligotrophic soil environments.</title>
        <authorList>
            <person name="Leveau J.H."/>
            <person name="Uroz S."/>
            <person name="de Boer W."/>
        </authorList>
    </citation>
    <scope>NUCLEOTIDE SEQUENCE [LARGE SCALE GENOMIC DNA]</scope>
    <source>
        <strain evidence="13 14">Ter331</strain>
    </source>
</reference>
<dbReference type="eggNOG" id="COG0326">
    <property type="taxonomic scope" value="Bacteria"/>
</dbReference>
<protein>
    <recommendedName>
        <fullName evidence="9 10">Chaperone protein HtpG</fullName>
    </recommendedName>
    <alternativeName>
        <fullName evidence="10">Heat shock protein HtpG</fullName>
    </alternativeName>
    <alternativeName>
        <fullName evidence="10">High temperature protein G</fullName>
    </alternativeName>
</protein>
<comment type="subunit">
    <text evidence="10">Homodimer.</text>
</comment>
<dbReference type="FunFam" id="3.30.230.80:FF:000002">
    <property type="entry name" value="Molecular chaperone HtpG"/>
    <property type="match status" value="1"/>
</dbReference>
<dbReference type="InterPro" id="IPR020575">
    <property type="entry name" value="Hsp90_N"/>
</dbReference>
<organism evidence="13 14">
    <name type="scientific">Collimonas fungivorans (strain Ter331)</name>
    <dbReference type="NCBI Taxonomy" id="1005048"/>
    <lineage>
        <taxon>Bacteria</taxon>
        <taxon>Pseudomonadati</taxon>
        <taxon>Pseudomonadota</taxon>
        <taxon>Betaproteobacteria</taxon>
        <taxon>Burkholderiales</taxon>
        <taxon>Oxalobacteraceae</taxon>
        <taxon>Collimonas</taxon>
    </lineage>
</organism>